<sequence>MKLLLVYVVAITVLADARILPQINYYKYKLFVPTNIENSIGDATEESTNTAVVANNLYIPMDMKTCYNNTCDITCKILGYNHGQCVSTSTCHCFN</sequence>
<dbReference type="InParanoid" id="A0A6J1WD97"/>
<dbReference type="Proteomes" id="UP001652740">
    <property type="component" value="Unplaced"/>
</dbReference>
<protein>
    <submittedName>
        <fullName evidence="3">Uncharacterized protein LOC113509102</fullName>
    </submittedName>
</protein>
<dbReference type="AlphaFoldDB" id="A0A6J1WD97"/>
<accession>A0A6J1WD97</accession>
<evidence type="ECO:0000256" key="1">
    <source>
        <dbReference type="SAM" id="SignalP"/>
    </source>
</evidence>
<proteinExistence type="predicted"/>
<evidence type="ECO:0000313" key="2">
    <source>
        <dbReference type="Proteomes" id="UP001652740"/>
    </source>
</evidence>
<dbReference type="RefSeq" id="XP_026748186.2">
    <property type="nucleotide sequence ID" value="XM_026892385.3"/>
</dbReference>
<gene>
    <name evidence="3" type="primary">LOC113509102</name>
</gene>
<evidence type="ECO:0000313" key="3">
    <source>
        <dbReference type="RefSeq" id="XP_026748186.2"/>
    </source>
</evidence>
<feature type="chain" id="PRO_5045391743" evidence="1">
    <location>
        <begin position="18"/>
        <end position="95"/>
    </location>
</feature>
<reference evidence="3" key="1">
    <citation type="submission" date="2025-08" db="UniProtKB">
        <authorList>
            <consortium name="RefSeq"/>
        </authorList>
    </citation>
    <scope>IDENTIFICATION</scope>
    <source>
        <tissue evidence="3">Whole larvae</tissue>
    </source>
</reference>
<keyword evidence="1" id="KW-0732">Signal</keyword>
<keyword evidence="2" id="KW-1185">Reference proteome</keyword>
<dbReference type="KEGG" id="gmw:113509102"/>
<organism evidence="2 3">
    <name type="scientific">Galleria mellonella</name>
    <name type="common">Greater wax moth</name>
    <dbReference type="NCBI Taxonomy" id="7137"/>
    <lineage>
        <taxon>Eukaryota</taxon>
        <taxon>Metazoa</taxon>
        <taxon>Ecdysozoa</taxon>
        <taxon>Arthropoda</taxon>
        <taxon>Hexapoda</taxon>
        <taxon>Insecta</taxon>
        <taxon>Pterygota</taxon>
        <taxon>Neoptera</taxon>
        <taxon>Endopterygota</taxon>
        <taxon>Lepidoptera</taxon>
        <taxon>Glossata</taxon>
        <taxon>Ditrysia</taxon>
        <taxon>Pyraloidea</taxon>
        <taxon>Pyralidae</taxon>
        <taxon>Galleriinae</taxon>
        <taxon>Galleria</taxon>
    </lineage>
</organism>
<feature type="signal peptide" evidence="1">
    <location>
        <begin position="1"/>
        <end position="17"/>
    </location>
</feature>
<name>A0A6J1WD97_GALME</name>
<dbReference type="GeneID" id="113509102"/>